<dbReference type="EMBL" id="JBHSGK010000004">
    <property type="protein sequence ID" value="MFC4735915.1"/>
    <property type="molecule type" value="Genomic_DNA"/>
</dbReference>
<dbReference type="GO" id="GO:0016746">
    <property type="term" value="F:acyltransferase activity"/>
    <property type="evidence" value="ECO:0007669"/>
    <property type="project" value="UniProtKB-KW"/>
</dbReference>
<dbReference type="Proteomes" id="UP001595896">
    <property type="component" value="Unassembled WGS sequence"/>
</dbReference>
<protein>
    <submittedName>
        <fullName evidence="4">GNAT family N-acetyltransferase</fullName>
        <ecNumber evidence="4">2.3.-.-</ecNumber>
    </submittedName>
</protein>
<evidence type="ECO:0000256" key="1">
    <source>
        <dbReference type="ARBA" id="ARBA00022679"/>
    </source>
</evidence>
<sequence length="171" mass="19382">MQTSIRKAGLNDAMLLAQLGADTFRETFAEGNQPEHLRQYIANAFHETKLRQELAHPESRFYILEADGSPAGYLKLNTGSAQTEAGADTAMEVERIYVRSSWQQHGFGKALLLLAFDKAVSEGMQQIWLGVWEKNVRAVRFYERSGFRKTGAHAFYMGEDKQTDLIMTKFL</sequence>
<keyword evidence="2 4" id="KW-0012">Acyltransferase</keyword>
<gene>
    <name evidence="4" type="ORF">ACFO4L_04880</name>
</gene>
<dbReference type="PROSITE" id="PS51186">
    <property type="entry name" value="GNAT"/>
    <property type="match status" value="1"/>
</dbReference>
<reference evidence="5" key="1">
    <citation type="journal article" date="2019" name="Int. J. Syst. Evol. Microbiol.">
        <title>The Global Catalogue of Microorganisms (GCM) 10K type strain sequencing project: providing services to taxonomists for standard genome sequencing and annotation.</title>
        <authorList>
            <consortium name="The Broad Institute Genomics Platform"/>
            <consortium name="The Broad Institute Genome Sequencing Center for Infectious Disease"/>
            <person name="Wu L."/>
            <person name="Ma J."/>
        </authorList>
    </citation>
    <scope>NUCLEOTIDE SEQUENCE [LARGE SCALE GENOMIC DNA]</scope>
    <source>
        <strain evidence="5">JCM 12165</strain>
    </source>
</reference>
<dbReference type="InterPro" id="IPR050832">
    <property type="entry name" value="Bact_Acetyltransf"/>
</dbReference>
<feature type="domain" description="N-acetyltransferase" evidence="3">
    <location>
        <begin position="3"/>
        <end position="171"/>
    </location>
</feature>
<evidence type="ECO:0000313" key="5">
    <source>
        <dbReference type="Proteomes" id="UP001595896"/>
    </source>
</evidence>
<dbReference type="EC" id="2.3.-.-" evidence="4"/>
<dbReference type="PANTHER" id="PTHR43877:SF2">
    <property type="entry name" value="AMINOALKYLPHOSPHONATE N-ACETYLTRANSFERASE-RELATED"/>
    <property type="match status" value="1"/>
</dbReference>
<dbReference type="InterPro" id="IPR000182">
    <property type="entry name" value="GNAT_dom"/>
</dbReference>
<keyword evidence="1 4" id="KW-0808">Transferase</keyword>
<dbReference type="PANTHER" id="PTHR43877">
    <property type="entry name" value="AMINOALKYLPHOSPHONATE N-ACETYLTRANSFERASE-RELATED-RELATED"/>
    <property type="match status" value="1"/>
</dbReference>
<dbReference type="SUPFAM" id="SSF55729">
    <property type="entry name" value="Acyl-CoA N-acyltransferases (Nat)"/>
    <property type="match status" value="1"/>
</dbReference>
<comment type="caution">
    <text evidence="4">The sequence shown here is derived from an EMBL/GenBank/DDBJ whole genome shotgun (WGS) entry which is preliminary data.</text>
</comment>
<proteinExistence type="predicted"/>
<organism evidence="4 5">
    <name type="scientific">Bacillus daqingensis</name>
    <dbReference type="NCBI Taxonomy" id="872396"/>
    <lineage>
        <taxon>Bacteria</taxon>
        <taxon>Bacillati</taxon>
        <taxon>Bacillota</taxon>
        <taxon>Bacilli</taxon>
        <taxon>Bacillales</taxon>
        <taxon>Bacillaceae</taxon>
        <taxon>Bacillus</taxon>
    </lineage>
</organism>
<evidence type="ECO:0000259" key="3">
    <source>
        <dbReference type="PROSITE" id="PS51186"/>
    </source>
</evidence>
<name>A0ABV9NV25_9BACI</name>
<accession>A0ABV9NV25</accession>
<dbReference type="Pfam" id="PF00583">
    <property type="entry name" value="Acetyltransf_1"/>
    <property type="match status" value="1"/>
</dbReference>
<dbReference type="Gene3D" id="3.40.630.30">
    <property type="match status" value="1"/>
</dbReference>
<dbReference type="CDD" id="cd04301">
    <property type="entry name" value="NAT_SF"/>
    <property type="match status" value="1"/>
</dbReference>
<evidence type="ECO:0000313" key="4">
    <source>
        <dbReference type="EMBL" id="MFC4735915.1"/>
    </source>
</evidence>
<keyword evidence="5" id="KW-1185">Reference proteome</keyword>
<dbReference type="InterPro" id="IPR016181">
    <property type="entry name" value="Acyl_CoA_acyltransferase"/>
</dbReference>
<dbReference type="RefSeq" id="WP_377908579.1">
    <property type="nucleotide sequence ID" value="NZ_JBHSGK010000004.1"/>
</dbReference>
<evidence type="ECO:0000256" key="2">
    <source>
        <dbReference type="ARBA" id="ARBA00023315"/>
    </source>
</evidence>